<accession>A0A6A6QRA1</accession>
<dbReference type="InterPro" id="IPR028116">
    <property type="entry name" value="Cis-CaaD-like"/>
</dbReference>
<dbReference type="Proteomes" id="UP000799750">
    <property type="component" value="Unassembled WGS sequence"/>
</dbReference>
<dbReference type="AlphaFoldDB" id="A0A6A6QRA1"/>
<protein>
    <recommendedName>
        <fullName evidence="1">Tautomerase cis-CaaD-like domain-containing protein</fullName>
    </recommendedName>
</protein>
<reference evidence="2" key="1">
    <citation type="journal article" date="2020" name="Stud. Mycol.">
        <title>101 Dothideomycetes genomes: a test case for predicting lifestyles and emergence of pathogens.</title>
        <authorList>
            <person name="Haridas S."/>
            <person name="Albert R."/>
            <person name="Binder M."/>
            <person name="Bloem J."/>
            <person name="Labutti K."/>
            <person name="Salamov A."/>
            <person name="Andreopoulos B."/>
            <person name="Baker S."/>
            <person name="Barry K."/>
            <person name="Bills G."/>
            <person name="Bluhm B."/>
            <person name="Cannon C."/>
            <person name="Castanera R."/>
            <person name="Culley D."/>
            <person name="Daum C."/>
            <person name="Ezra D."/>
            <person name="Gonzalez J."/>
            <person name="Henrissat B."/>
            <person name="Kuo A."/>
            <person name="Liang C."/>
            <person name="Lipzen A."/>
            <person name="Lutzoni F."/>
            <person name="Magnuson J."/>
            <person name="Mondo S."/>
            <person name="Nolan M."/>
            <person name="Ohm R."/>
            <person name="Pangilinan J."/>
            <person name="Park H.-J."/>
            <person name="Ramirez L."/>
            <person name="Alfaro M."/>
            <person name="Sun H."/>
            <person name="Tritt A."/>
            <person name="Yoshinaga Y."/>
            <person name="Zwiers L.-H."/>
            <person name="Turgeon B."/>
            <person name="Goodwin S."/>
            <person name="Spatafora J."/>
            <person name="Crous P."/>
            <person name="Grigoriev I."/>
        </authorList>
    </citation>
    <scope>NUCLEOTIDE SEQUENCE</scope>
    <source>
        <strain evidence="2">CBS 269.34</strain>
    </source>
</reference>
<feature type="non-terminal residue" evidence="2">
    <location>
        <position position="146"/>
    </location>
</feature>
<dbReference type="Pfam" id="PF14832">
    <property type="entry name" value="Tautomerase_3"/>
    <property type="match status" value="1"/>
</dbReference>
<sequence length="146" mass="17001">MPLWHIYHPPSTFTTPTSRASLAAALTSLYTSIDLPAFYVNVFFHPLPLDCIYVGGIAGPDLTRPFIRLVGEHIAMRMSEKDETYLRFCGRLDEALKPHIEDMGYDWEYHVDETERRLWRIQGLYPPPYGSEDEKLWARENRASPW</sequence>
<evidence type="ECO:0000259" key="1">
    <source>
        <dbReference type="Pfam" id="PF14832"/>
    </source>
</evidence>
<dbReference type="Gene3D" id="3.30.429.10">
    <property type="entry name" value="Macrophage Migration Inhibitory Factor"/>
    <property type="match status" value="1"/>
</dbReference>
<keyword evidence="3" id="KW-1185">Reference proteome</keyword>
<evidence type="ECO:0000313" key="3">
    <source>
        <dbReference type="Proteomes" id="UP000799750"/>
    </source>
</evidence>
<dbReference type="OrthoDB" id="2129288at2759"/>
<feature type="domain" description="Tautomerase cis-CaaD-like" evidence="1">
    <location>
        <begin position="1"/>
        <end position="142"/>
    </location>
</feature>
<dbReference type="EMBL" id="MU004189">
    <property type="protein sequence ID" value="KAF2495028.1"/>
    <property type="molecule type" value="Genomic_DNA"/>
</dbReference>
<proteinExistence type="predicted"/>
<organism evidence="2 3">
    <name type="scientific">Lophium mytilinum</name>
    <dbReference type="NCBI Taxonomy" id="390894"/>
    <lineage>
        <taxon>Eukaryota</taxon>
        <taxon>Fungi</taxon>
        <taxon>Dikarya</taxon>
        <taxon>Ascomycota</taxon>
        <taxon>Pezizomycotina</taxon>
        <taxon>Dothideomycetes</taxon>
        <taxon>Pleosporomycetidae</taxon>
        <taxon>Mytilinidiales</taxon>
        <taxon>Mytilinidiaceae</taxon>
        <taxon>Lophium</taxon>
    </lineage>
</organism>
<dbReference type="InterPro" id="IPR014347">
    <property type="entry name" value="Tautomerase/MIF_sf"/>
</dbReference>
<name>A0A6A6QRA1_9PEZI</name>
<gene>
    <name evidence="2" type="ORF">BU16DRAFT_424865</name>
</gene>
<evidence type="ECO:0000313" key="2">
    <source>
        <dbReference type="EMBL" id="KAF2495028.1"/>
    </source>
</evidence>